<proteinExistence type="predicted"/>
<keyword evidence="2" id="KW-0809">Transit peptide</keyword>
<protein>
    <submittedName>
        <fullName evidence="6">Ubiquinol-cytochrome c reductase core subunit 2</fullName>
    </submittedName>
</protein>
<dbReference type="Gene3D" id="3.30.830.10">
    <property type="entry name" value="Metalloenzyme, LuxS/M16 peptidase-like"/>
    <property type="match status" value="2"/>
</dbReference>
<reference evidence="6" key="1">
    <citation type="submission" date="2018-11" db="EMBL/GenBank/DDBJ databases">
        <authorList>
            <person name="Alioto T."/>
            <person name="Alioto T."/>
        </authorList>
    </citation>
    <scope>NUCLEOTIDE SEQUENCE</scope>
</reference>
<evidence type="ECO:0000259" key="5">
    <source>
        <dbReference type="Pfam" id="PF05193"/>
    </source>
</evidence>
<dbReference type="FunFam" id="3.30.830.10:FF:000021">
    <property type="entry name" value="Cytochrome b-c1 complex subunit 2"/>
    <property type="match status" value="1"/>
</dbReference>
<keyword evidence="3" id="KW-0496">Mitochondrion</keyword>
<dbReference type="InterPro" id="IPR050361">
    <property type="entry name" value="MPP/UQCRC_Complex"/>
</dbReference>
<dbReference type="Pfam" id="PF00675">
    <property type="entry name" value="Peptidase_M16"/>
    <property type="match status" value="1"/>
</dbReference>
<accession>A0A8B6BL03</accession>
<comment type="caution">
    <text evidence="6">The sequence shown here is derived from an EMBL/GenBank/DDBJ whole genome shotgun (WGS) entry which is preliminary data.</text>
</comment>
<dbReference type="Pfam" id="PF05193">
    <property type="entry name" value="Peptidase_M16_C"/>
    <property type="match status" value="1"/>
</dbReference>
<evidence type="ECO:0000259" key="4">
    <source>
        <dbReference type="Pfam" id="PF00675"/>
    </source>
</evidence>
<dbReference type="GO" id="GO:0005739">
    <property type="term" value="C:mitochondrion"/>
    <property type="evidence" value="ECO:0007669"/>
    <property type="project" value="UniProtKB-SubCell"/>
</dbReference>
<feature type="domain" description="Peptidase M16 N-terminal" evidence="4">
    <location>
        <begin position="48"/>
        <end position="196"/>
    </location>
</feature>
<dbReference type="InterPro" id="IPR011249">
    <property type="entry name" value="Metalloenz_LuxS/M16"/>
</dbReference>
<comment type="subcellular location">
    <subcellularLocation>
        <location evidence="1">Mitochondrion</location>
    </subcellularLocation>
</comment>
<feature type="domain" description="Peptidase M16 C-terminal" evidence="5">
    <location>
        <begin position="202"/>
        <end position="385"/>
    </location>
</feature>
<dbReference type="EMBL" id="UYJE01000341">
    <property type="protein sequence ID" value="VDH92431.1"/>
    <property type="molecule type" value="Genomic_DNA"/>
</dbReference>
<dbReference type="AlphaFoldDB" id="A0A8B6BL03"/>
<keyword evidence="7" id="KW-1185">Reference proteome</keyword>
<evidence type="ECO:0000256" key="2">
    <source>
        <dbReference type="ARBA" id="ARBA00022946"/>
    </source>
</evidence>
<evidence type="ECO:0000256" key="1">
    <source>
        <dbReference type="ARBA" id="ARBA00004173"/>
    </source>
</evidence>
<dbReference type="FunFam" id="3.30.830.10:FF:000039">
    <property type="entry name" value="Ubiquinol-cytochrome c reductase core subunit 2"/>
    <property type="match status" value="1"/>
</dbReference>
<organism evidence="6 7">
    <name type="scientific">Mytilus galloprovincialis</name>
    <name type="common">Mediterranean mussel</name>
    <dbReference type="NCBI Taxonomy" id="29158"/>
    <lineage>
        <taxon>Eukaryota</taxon>
        <taxon>Metazoa</taxon>
        <taxon>Spiralia</taxon>
        <taxon>Lophotrochozoa</taxon>
        <taxon>Mollusca</taxon>
        <taxon>Bivalvia</taxon>
        <taxon>Autobranchia</taxon>
        <taxon>Pteriomorphia</taxon>
        <taxon>Mytilida</taxon>
        <taxon>Mytiloidea</taxon>
        <taxon>Mytilidae</taxon>
        <taxon>Mytilinae</taxon>
        <taxon>Mytilus</taxon>
    </lineage>
</organism>
<evidence type="ECO:0000313" key="6">
    <source>
        <dbReference type="EMBL" id="VDH92431.1"/>
    </source>
</evidence>
<dbReference type="SUPFAM" id="SSF63411">
    <property type="entry name" value="LuxS/MPP-like metallohydrolase"/>
    <property type="match status" value="2"/>
</dbReference>
<dbReference type="InterPro" id="IPR011765">
    <property type="entry name" value="Pept_M16_N"/>
</dbReference>
<sequence>MTSRTSSRLLRSLKARLYGTSATATSDSSAQLTKQAPRVTKLDNGLTVASLENNSPISQIALVVNAGSRFESYSDAGVTHFLRNATTLSTLNWLDTSLVRAVEESGGNLGCTGTREYMIYSAEALRNQLFESKTAEILRDVALNPLYDAWQVENGTVQQQMVIDIANMIGNPEIRLMEMIHEAAYRDTLGRSLYSPFYHVNKFQPDQLKGYHSKMFTNDRMALVGLGVDHDQLVEEGKAYVQGPNRGGSTVTTQKAVYHGDNLRLPSDEPMTHVAVVTEGPSLTSKDLYAVGVLQMIMGTGSYMKYSENTTVNRLGKGVGEAIKGNPFAASCINANYTDSGIFGFYLCAQAKDMDQGIKAAMNAFANVSKNGVTDEDVVRGKNQLMAAIGMNTEDSSNVLLDLGEQAISSSKITTSAEVLKMIDAVQTSDVTSVAKKVINGKPSMAAIGDLQVVPYLDELKK</sequence>
<dbReference type="InterPro" id="IPR007863">
    <property type="entry name" value="Peptidase_M16_C"/>
</dbReference>
<name>A0A8B6BL03_MYTGA</name>
<dbReference type="PANTHER" id="PTHR11851">
    <property type="entry name" value="METALLOPROTEASE"/>
    <property type="match status" value="1"/>
</dbReference>
<dbReference type="GO" id="GO:0046872">
    <property type="term" value="F:metal ion binding"/>
    <property type="evidence" value="ECO:0007669"/>
    <property type="project" value="InterPro"/>
</dbReference>
<evidence type="ECO:0000256" key="3">
    <source>
        <dbReference type="ARBA" id="ARBA00023128"/>
    </source>
</evidence>
<evidence type="ECO:0000313" key="7">
    <source>
        <dbReference type="Proteomes" id="UP000596742"/>
    </source>
</evidence>
<dbReference type="GO" id="GO:0016020">
    <property type="term" value="C:membrane"/>
    <property type="evidence" value="ECO:0007669"/>
    <property type="project" value="UniProtKB-ARBA"/>
</dbReference>
<dbReference type="OrthoDB" id="6369905at2759"/>
<dbReference type="PANTHER" id="PTHR11851:SF226">
    <property type="entry name" value="CYTOCHROME B-C1 COMPLEX SUBUNIT 2, MITOCHONDRIAL"/>
    <property type="match status" value="1"/>
</dbReference>
<gene>
    <name evidence="6" type="ORF">MGAL_10B022994</name>
</gene>
<dbReference type="Proteomes" id="UP000596742">
    <property type="component" value="Unassembled WGS sequence"/>
</dbReference>